<feature type="region of interest" description="Disordered" evidence="1">
    <location>
        <begin position="303"/>
        <end position="334"/>
    </location>
</feature>
<name>A0AA38WD78_9ASTR</name>
<evidence type="ECO:0000313" key="2">
    <source>
        <dbReference type="EMBL" id="KAJ9547835.1"/>
    </source>
</evidence>
<dbReference type="Proteomes" id="UP001172457">
    <property type="component" value="Chromosome 5"/>
</dbReference>
<gene>
    <name evidence="2" type="ORF">OSB04_020378</name>
</gene>
<dbReference type="AlphaFoldDB" id="A0AA38WD78"/>
<sequence length="334" mass="37088">MERVESGRDLRAKMFEKLSKENGVDGPGEGPNPDVGWISELIIQIVVQSDSSSNRISKDQHKVDPMVNSTMSHPFNTSTSHVKKEEKSNKEPFDPMVIKNSLANQNLFIVCSSWHFDKEMMCMFDNWWGLYNFDLEVYLRHLGFPRNEAECELSLEHLVISLSGSFGTRCLPESVTNNMCQHMTHDTYAYDVAMAYQSATRVNELLRARHFNASLKIVLGFLPVNQIYENAAMRSGGVGWHARLGAEQAPVARGTNSGGLEALLYRVFGLEGSGTNKEVDTNTKQWCFWWNGGGGRAADVVGRGGSGDVGGGERAAESPEVMGMREGEGGVRRW</sequence>
<evidence type="ECO:0000313" key="3">
    <source>
        <dbReference type="Proteomes" id="UP001172457"/>
    </source>
</evidence>
<evidence type="ECO:0000256" key="1">
    <source>
        <dbReference type="SAM" id="MobiDB-lite"/>
    </source>
</evidence>
<dbReference type="EMBL" id="JARYMX010000005">
    <property type="protein sequence ID" value="KAJ9547835.1"/>
    <property type="molecule type" value="Genomic_DNA"/>
</dbReference>
<reference evidence="2" key="1">
    <citation type="submission" date="2023-03" db="EMBL/GenBank/DDBJ databases">
        <title>Chromosome-scale reference genome and RAD-based genetic map of yellow starthistle (Centaurea solstitialis) reveal putative structural variation and QTLs associated with invader traits.</title>
        <authorList>
            <person name="Reatini B."/>
            <person name="Cang F.A."/>
            <person name="Jiang Q."/>
            <person name="Mckibben M.T.W."/>
            <person name="Barker M.S."/>
            <person name="Rieseberg L.H."/>
            <person name="Dlugosch K.M."/>
        </authorList>
    </citation>
    <scope>NUCLEOTIDE SEQUENCE</scope>
    <source>
        <strain evidence="2">CAN-66</strain>
        <tissue evidence="2">Leaf</tissue>
    </source>
</reference>
<comment type="caution">
    <text evidence="2">The sequence shown here is derived from an EMBL/GenBank/DDBJ whole genome shotgun (WGS) entry which is preliminary data.</text>
</comment>
<keyword evidence="3" id="KW-1185">Reference proteome</keyword>
<proteinExistence type="predicted"/>
<feature type="compositionally biased region" description="Polar residues" evidence="1">
    <location>
        <begin position="67"/>
        <end position="80"/>
    </location>
</feature>
<feature type="region of interest" description="Disordered" evidence="1">
    <location>
        <begin position="65"/>
        <end position="90"/>
    </location>
</feature>
<feature type="compositionally biased region" description="Gly residues" evidence="1">
    <location>
        <begin position="303"/>
        <end position="313"/>
    </location>
</feature>
<protein>
    <submittedName>
        <fullName evidence="2">Uncharacterized protein</fullName>
    </submittedName>
</protein>
<organism evidence="2 3">
    <name type="scientific">Centaurea solstitialis</name>
    <name type="common">yellow star-thistle</name>
    <dbReference type="NCBI Taxonomy" id="347529"/>
    <lineage>
        <taxon>Eukaryota</taxon>
        <taxon>Viridiplantae</taxon>
        <taxon>Streptophyta</taxon>
        <taxon>Embryophyta</taxon>
        <taxon>Tracheophyta</taxon>
        <taxon>Spermatophyta</taxon>
        <taxon>Magnoliopsida</taxon>
        <taxon>eudicotyledons</taxon>
        <taxon>Gunneridae</taxon>
        <taxon>Pentapetalae</taxon>
        <taxon>asterids</taxon>
        <taxon>campanulids</taxon>
        <taxon>Asterales</taxon>
        <taxon>Asteraceae</taxon>
        <taxon>Carduoideae</taxon>
        <taxon>Cardueae</taxon>
        <taxon>Centaureinae</taxon>
        <taxon>Centaurea</taxon>
    </lineage>
</organism>
<feature type="compositionally biased region" description="Basic and acidic residues" evidence="1">
    <location>
        <begin position="323"/>
        <end position="334"/>
    </location>
</feature>
<accession>A0AA38WD78</accession>